<keyword evidence="1" id="KW-0812">Transmembrane</keyword>
<name>A0A9E2KLQ0_9GAMM</name>
<dbReference type="AlphaFoldDB" id="A0A9E2KLQ0"/>
<organism evidence="2 3">
    <name type="scientific">Candidatus Anaerobiospirillum merdipullorum</name>
    <dbReference type="NCBI Taxonomy" id="2838450"/>
    <lineage>
        <taxon>Bacteria</taxon>
        <taxon>Pseudomonadati</taxon>
        <taxon>Pseudomonadota</taxon>
        <taxon>Gammaproteobacteria</taxon>
        <taxon>Aeromonadales</taxon>
        <taxon>Succinivibrionaceae</taxon>
        <taxon>Anaerobiospirillum</taxon>
    </lineage>
</organism>
<reference evidence="2" key="2">
    <citation type="submission" date="2021-04" db="EMBL/GenBank/DDBJ databases">
        <authorList>
            <person name="Gilroy R."/>
        </authorList>
    </citation>
    <scope>NUCLEOTIDE SEQUENCE</scope>
    <source>
        <strain evidence="2">687</strain>
    </source>
</reference>
<dbReference type="EMBL" id="JAHLFG010000028">
    <property type="protein sequence ID" value="MBU3826360.1"/>
    <property type="molecule type" value="Genomic_DNA"/>
</dbReference>
<reference evidence="2" key="1">
    <citation type="journal article" date="2021" name="PeerJ">
        <title>Extensive microbial diversity within the chicken gut microbiome revealed by metagenomics and culture.</title>
        <authorList>
            <person name="Gilroy R."/>
            <person name="Ravi A."/>
            <person name="Getino M."/>
            <person name="Pursley I."/>
            <person name="Horton D.L."/>
            <person name="Alikhan N.F."/>
            <person name="Baker D."/>
            <person name="Gharbi K."/>
            <person name="Hall N."/>
            <person name="Watson M."/>
            <person name="Adriaenssens E.M."/>
            <person name="Foster-Nyarko E."/>
            <person name="Jarju S."/>
            <person name="Secka A."/>
            <person name="Antonio M."/>
            <person name="Oren A."/>
            <person name="Chaudhuri R.R."/>
            <person name="La Ragione R."/>
            <person name="Hildebrand F."/>
            <person name="Pallen M.J."/>
        </authorList>
    </citation>
    <scope>NUCLEOTIDE SEQUENCE</scope>
    <source>
        <strain evidence="2">687</strain>
    </source>
</reference>
<comment type="caution">
    <text evidence="2">The sequence shown here is derived from an EMBL/GenBank/DDBJ whole genome shotgun (WGS) entry which is preliminary data.</text>
</comment>
<evidence type="ECO:0000256" key="1">
    <source>
        <dbReference type="SAM" id="Phobius"/>
    </source>
</evidence>
<keyword evidence="1" id="KW-0472">Membrane</keyword>
<dbReference type="Proteomes" id="UP000824150">
    <property type="component" value="Unassembled WGS sequence"/>
</dbReference>
<accession>A0A9E2KLQ0</accession>
<proteinExistence type="predicted"/>
<protein>
    <submittedName>
        <fullName evidence="2">Uncharacterized protein</fullName>
    </submittedName>
</protein>
<evidence type="ECO:0000313" key="2">
    <source>
        <dbReference type="EMBL" id="MBU3826360.1"/>
    </source>
</evidence>
<sequence length="159" mass="17401">MPGKKQALEMQTGAQSEQKLGAKLTHLGAKVRVYVIVLLLFIAYYAYNVYLKPTPDAAQTLADSLPLTVDAYTTMQEAKISEHEVVLLIEQDPQALGNRTPAQREAALDHIVANAPALCKNQLLSQIIASGKSLTVLLRCTDGSYERRYSVDQCPAVTQ</sequence>
<keyword evidence="1" id="KW-1133">Transmembrane helix</keyword>
<gene>
    <name evidence="2" type="ORF">IAA31_02590</name>
</gene>
<feature type="transmembrane region" description="Helical" evidence="1">
    <location>
        <begin position="33"/>
        <end position="51"/>
    </location>
</feature>
<evidence type="ECO:0000313" key="3">
    <source>
        <dbReference type="Proteomes" id="UP000824150"/>
    </source>
</evidence>